<feature type="compositionally biased region" description="Basic residues" evidence="5">
    <location>
        <begin position="731"/>
        <end position="747"/>
    </location>
</feature>
<feature type="compositionally biased region" description="Basic residues" evidence="5">
    <location>
        <begin position="104"/>
        <end position="117"/>
    </location>
</feature>
<feature type="compositionally biased region" description="Basic and acidic residues" evidence="5">
    <location>
        <begin position="410"/>
        <end position="437"/>
    </location>
</feature>
<dbReference type="PANTHER" id="PTHR46143">
    <property type="entry name" value="CALPAIN-7"/>
    <property type="match status" value="1"/>
</dbReference>
<evidence type="ECO:0000256" key="4">
    <source>
        <dbReference type="PROSITE-ProRule" id="PRU00239"/>
    </source>
</evidence>
<dbReference type="SMART" id="SM00720">
    <property type="entry name" value="calpain_III"/>
    <property type="match status" value="1"/>
</dbReference>
<dbReference type="Gene3D" id="2.60.120.380">
    <property type="match status" value="1"/>
</dbReference>
<keyword evidence="8" id="KW-1185">Reference proteome</keyword>
<dbReference type="PROSITE" id="PS50203">
    <property type="entry name" value="CALPAIN_CAT"/>
    <property type="match status" value="1"/>
</dbReference>
<dbReference type="InterPro" id="IPR036213">
    <property type="entry name" value="Calpain_III_sf"/>
</dbReference>
<dbReference type="OrthoDB" id="167576at2759"/>
<evidence type="ECO:0000259" key="6">
    <source>
        <dbReference type="PROSITE" id="PS50203"/>
    </source>
</evidence>
<keyword evidence="2 4" id="KW-0378">Hydrolase</keyword>
<name>A0A1Y1JML1_PLAGO</name>
<protein>
    <recommendedName>
        <fullName evidence="6">Calpain catalytic domain-containing protein</fullName>
    </recommendedName>
</protein>
<feature type="region of interest" description="Disordered" evidence="5">
    <location>
        <begin position="408"/>
        <end position="496"/>
    </location>
</feature>
<dbReference type="SUPFAM" id="SSF49758">
    <property type="entry name" value="Calpain large subunit, middle domain (domain III)"/>
    <property type="match status" value="2"/>
</dbReference>
<dbReference type="GO" id="GO:0004198">
    <property type="term" value="F:calcium-dependent cysteine-type endopeptidase activity"/>
    <property type="evidence" value="ECO:0007669"/>
    <property type="project" value="InterPro"/>
</dbReference>
<dbReference type="PANTHER" id="PTHR46143:SF1">
    <property type="entry name" value="CALPAIN-7"/>
    <property type="match status" value="1"/>
</dbReference>
<gene>
    <name evidence="7" type="ORF">PGO_110820</name>
</gene>
<organism evidence="7 8">
    <name type="scientific">Plasmodium gonderi</name>
    <dbReference type="NCBI Taxonomy" id="77519"/>
    <lineage>
        <taxon>Eukaryota</taxon>
        <taxon>Sar</taxon>
        <taxon>Alveolata</taxon>
        <taxon>Apicomplexa</taxon>
        <taxon>Aconoidasida</taxon>
        <taxon>Haemosporida</taxon>
        <taxon>Plasmodiidae</taxon>
        <taxon>Plasmodium</taxon>
        <taxon>Plasmodium (Plasmodium)</taxon>
    </lineage>
</organism>
<keyword evidence="1 4" id="KW-0645">Protease</keyword>
<dbReference type="OMA" id="HTKWENS"/>
<dbReference type="Pfam" id="PF00648">
    <property type="entry name" value="Peptidase_C2"/>
    <property type="match status" value="2"/>
</dbReference>
<evidence type="ECO:0000256" key="5">
    <source>
        <dbReference type="SAM" id="MobiDB-lite"/>
    </source>
</evidence>
<accession>A0A1Y1JML1</accession>
<dbReference type="Proteomes" id="UP000195521">
    <property type="component" value="Unassembled WGS sequence"/>
</dbReference>
<feature type="compositionally biased region" description="Basic and acidic residues" evidence="5">
    <location>
        <begin position="8"/>
        <end position="19"/>
    </location>
</feature>
<evidence type="ECO:0000256" key="3">
    <source>
        <dbReference type="ARBA" id="ARBA00022807"/>
    </source>
</evidence>
<feature type="region of interest" description="Disordered" evidence="5">
    <location>
        <begin position="1"/>
        <end position="20"/>
    </location>
</feature>
<proteinExistence type="predicted"/>
<keyword evidence="3 4" id="KW-0788">Thiol protease</keyword>
<comment type="caution">
    <text evidence="7">The sequence shown here is derived from an EMBL/GenBank/DDBJ whole genome shotgun (WGS) entry which is preliminary data.</text>
</comment>
<dbReference type="GO" id="GO:0006508">
    <property type="term" value="P:proteolysis"/>
    <property type="evidence" value="ECO:0007669"/>
    <property type="project" value="UniProtKB-KW"/>
</dbReference>
<feature type="active site" evidence="4">
    <location>
        <position position="1523"/>
    </location>
</feature>
<feature type="active site" evidence="4">
    <location>
        <position position="1543"/>
    </location>
</feature>
<reference evidence="8" key="1">
    <citation type="submission" date="2017-04" db="EMBL/GenBank/DDBJ databases">
        <title>Plasmodium gonderi genome.</title>
        <authorList>
            <person name="Arisue N."/>
            <person name="Honma H."/>
            <person name="Kawai S."/>
            <person name="Tougan T."/>
            <person name="Tanabe K."/>
            <person name="Horii T."/>
        </authorList>
    </citation>
    <scope>NUCLEOTIDE SEQUENCE [LARGE SCALE GENOMIC DNA]</scope>
    <source>
        <strain evidence="8">ATCC 30045</strain>
    </source>
</reference>
<feature type="compositionally biased region" description="Basic and acidic residues" evidence="5">
    <location>
        <begin position="569"/>
        <end position="583"/>
    </location>
</feature>
<dbReference type="FunFam" id="3.90.70.10:FF:000098">
    <property type="entry name" value="Calpain, putative (Pcalp)"/>
    <property type="match status" value="1"/>
</dbReference>
<dbReference type="Pfam" id="PF01067">
    <property type="entry name" value="Calpain_III"/>
    <property type="match status" value="1"/>
</dbReference>
<evidence type="ECO:0000256" key="2">
    <source>
        <dbReference type="ARBA" id="ARBA00022801"/>
    </source>
</evidence>
<feature type="compositionally biased region" description="Polar residues" evidence="5">
    <location>
        <begin position="88"/>
        <end position="100"/>
    </location>
</feature>
<dbReference type="InterPro" id="IPR022683">
    <property type="entry name" value="Calpain_III"/>
</dbReference>
<dbReference type="SMART" id="SM00230">
    <property type="entry name" value="CysPc"/>
    <property type="match status" value="1"/>
</dbReference>
<feature type="active site" evidence="4">
    <location>
        <position position="1039"/>
    </location>
</feature>
<dbReference type="InterPro" id="IPR001300">
    <property type="entry name" value="Peptidase_C2_calpain_cat"/>
</dbReference>
<sequence>MGCKLSKVKNERKKDEHKTNAINSDFNNDVLKIYRTDTNGSNSYRKIKKESCTNRDSDKSNIQSDKRRAINSYNENEKGNGDVACHPDSNNSFSQMNYMTNDKRKYKKGEKGKRHGKKNEYDINSVSYKGDNNNNNNSRGEKKKTLEKLKMSHSGVKIIERESDKKCIKNKIDNNSFTGIIKTINNTFMKRKSQNRENKERIKSPSIIEKETVLKKKYKILYKKSKDENRTKGDQNEHLHVRLNKFPYAYRKNEQTKESYNCLGSKKKEELLMRVTRKNKEQLLYYHDFRSMKLKKNTFLYIYEFYKFNSNVFNLFSIMPSHISENVHASKILFESSLIGKYIILPWIENDPDIKNNMYMKYVKYASENKLKMNNINTDESRSKEVNFCGLFNNNYYDKDYDNENNDYCDDQKKRKNKKEENNEEKNNKEKESEKMKSEKKKREKMQREKMKSENKKSERKKSENKKSERKKSEKKDESDKKRQKCNAPNDKYTSNGISTNILIKKVRLYNGNTEKEKEKKYVNNRNFSMHNLFKLHHRKPSIVHTKHWINKNELVCIQNEGSKGTATKTKDVEDKRDSNNKEKKCKNTTSDEGKRILLEKREKKMDKVEKKKKNGIIIQSKEDPMLRNKKLIHKNQKIQAINRNKKKKEHYQNVYDEESIKNNKNNISNMENDKAEKKEYTHYNIPCSRIIGMSTCLAESMEHKKMEVLIKDSKKNNQTKNSHQDEEVKKKKARNSKHLKARKKREKLMNSSENNVTLTMICRDMESRVIKEKEGNRKSPTDEKKSKMVVRITMEENKINGINCHVGKKEVKEEEQFRNNSNKKNKELLKKGNGLRRDEEMNTISLSKDSSIPNSNIKVVKRVKRKMEIHKIPYHQIVTENRNKMRIDMWNTKLEDPKLQQHTCRDNNIRHNDKLGEGERTQMIHNKCETSEALRADKTAQEYCDHKYRLSGNSIKKNYIVCRKCHRKRCIFHYSNGFKLYGWIDYKWTDPDGFLELSVRQKKKFDSWKRLSELYDNPIVMSTNLYNNCIRQGFVADCSFLSSLTVLIEYEKKHKVPVLSSIISPCSSNYVHVNKTWPVFNPSGMYICRLHCNGIQRKIIIDDYVPVKNNNSLLVAYSNNQKELWVTLLEKAFVKLMGGSYSMYGSNPGSDLYYLTGWIPVTISLKTKISSSPPSLDHITMHATLNSDSFILDKKSKVENGKRVQSLSLNARNKMHLTSTQYLKYKKRENEIYRTKRFNKWILNNQNVKAYNRGNMLYARGDSSGLRYDFPVDANLSMHILYRNKNYSYANVNLLMYQKLKIFWNMHYLYAVKLEKEKVNKKRKSLRTNKQLKGIVKKLRNVDDIITKNVLENESSIKESKEKFCLKNTLEREYFQGPSSIMMRQWHGNKNSSCHVRNVTKRNNENIKKISKGCSVDYEMRRNHKNQFLCEEISSMDLSSYVCGSVDQYSYINKRGESSNYIDDEYEEYDERWDIIWNNMYDGIKKGKCVVCLGTLELKDAAPSGLDYPEGVSMSTGIVTRHAYSILNIESYNGDKLLYIKNPWGCIRWKGKYSHHDEATWTKEVQKKLNYSIEKARGKDDGCFWIPWKDVVKYFSHIYICWNSVIFPYQFEIHTKWENSTYLNSSILQDDTHLVAYNPQFALHVNVKKQDLSEDGMRYIGKKPIEIWILLSRHVRERKTDVSQKYLALHIHSGKDRIICPLFPIKQGIYSNGECTFTKLVIGGEDEYTNNYIMKNCPSKNDTVTDTATACAAATSTSPAHKVGNVDVGGFGIQGNEMNASEDIEQGTLRNIDFVLIVSQYSQKEEFNFTLKVFSHTHLSLYELPPLLPDIYESLYFKGQWTNKCAGGCSNNLWSYFRNPHIRFYVPQDSSFCIFLECSQEHSVNLRIFKGMTSSPRSLKKGEIISSGAYKAGCCYIECTLESGIYCLIPSVYRANVTGDYQLCIHYPKIKQKPVLYFIPYSYVVPPFSFFKYQLVHLYSLKNYSVILFHTLSITLLSLRITFFENMNIKGIPFVNIYKLVSNTNSYENDLEAGNIIKNNSFNSHIAHNKHVYKMVNKCNIHGGPGNDILPLSTCAYDYYIKFNSVLIPLVELGNEQNSYLLLITTNIKEDVLFNHEVHFVSDKQIFVDTCYPVQT</sequence>
<evidence type="ECO:0000313" key="7">
    <source>
        <dbReference type="EMBL" id="GAW81633.1"/>
    </source>
</evidence>
<dbReference type="GeneID" id="39748361"/>
<dbReference type="SUPFAM" id="SSF54001">
    <property type="entry name" value="Cysteine proteinases"/>
    <property type="match status" value="1"/>
</dbReference>
<feature type="compositionally biased region" description="Polar residues" evidence="5">
    <location>
        <begin position="122"/>
        <end position="131"/>
    </location>
</feature>
<feature type="region of interest" description="Disordered" evidence="5">
    <location>
        <begin position="73"/>
        <end position="144"/>
    </location>
</feature>
<evidence type="ECO:0000313" key="8">
    <source>
        <dbReference type="Proteomes" id="UP000195521"/>
    </source>
</evidence>
<dbReference type="InterPro" id="IPR051297">
    <property type="entry name" value="PalB/RIM13"/>
</dbReference>
<feature type="region of interest" description="Disordered" evidence="5">
    <location>
        <begin position="712"/>
        <end position="753"/>
    </location>
</feature>
<dbReference type="RefSeq" id="XP_028544222.1">
    <property type="nucleotide sequence ID" value="XM_028688421.1"/>
</dbReference>
<feature type="compositionally biased region" description="Basic and acidic residues" evidence="5">
    <location>
        <begin position="446"/>
        <end position="481"/>
    </location>
</feature>
<feature type="domain" description="Calpain catalytic" evidence="6">
    <location>
        <begin position="983"/>
        <end position="1605"/>
    </location>
</feature>
<dbReference type="EMBL" id="BDQF01000012">
    <property type="protein sequence ID" value="GAW81633.1"/>
    <property type="molecule type" value="Genomic_DNA"/>
</dbReference>
<evidence type="ECO:0000256" key="1">
    <source>
        <dbReference type="ARBA" id="ARBA00022670"/>
    </source>
</evidence>
<dbReference type="InterPro" id="IPR022682">
    <property type="entry name" value="Calpain_domain_III"/>
</dbReference>
<feature type="region of interest" description="Disordered" evidence="5">
    <location>
        <begin position="565"/>
        <end position="591"/>
    </location>
</feature>
<dbReference type="Gene3D" id="3.90.70.10">
    <property type="entry name" value="Cysteine proteinases"/>
    <property type="match status" value="1"/>
</dbReference>
<dbReference type="InterPro" id="IPR038765">
    <property type="entry name" value="Papain-like_cys_pep_sf"/>
</dbReference>